<dbReference type="AlphaFoldDB" id="A0A2U1S6Z9"/>
<dbReference type="Proteomes" id="UP000245577">
    <property type="component" value="Unassembled WGS sequence"/>
</dbReference>
<protein>
    <submittedName>
        <fullName evidence="6">Succinylglutamate desuccinylase / aspartoacylase family protein</fullName>
    </submittedName>
</protein>
<keyword evidence="3" id="KW-0378">Hydrolase</keyword>
<keyword evidence="4" id="KW-0862">Zinc</keyword>
<dbReference type="InterPro" id="IPR055438">
    <property type="entry name" value="AstE_AspA_cat"/>
</dbReference>
<evidence type="ECO:0000313" key="7">
    <source>
        <dbReference type="Proteomes" id="UP000245577"/>
    </source>
</evidence>
<evidence type="ECO:0000256" key="3">
    <source>
        <dbReference type="ARBA" id="ARBA00022801"/>
    </source>
</evidence>
<evidence type="ECO:0000256" key="2">
    <source>
        <dbReference type="ARBA" id="ARBA00022723"/>
    </source>
</evidence>
<dbReference type="RefSeq" id="WP_116669400.1">
    <property type="nucleotide sequence ID" value="NZ_CASEFK010000019.1"/>
</dbReference>
<comment type="cofactor">
    <cofactor evidence="1">
        <name>Zn(2+)</name>
        <dbReference type="ChEBI" id="CHEBI:29105"/>
    </cofactor>
</comment>
<feature type="domain" description="Succinylglutamate desuccinylase/Aspartoacylase catalytic" evidence="5">
    <location>
        <begin position="62"/>
        <end position="124"/>
    </location>
</feature>
<comment type="caution">
    <text evidence="6">The sequence shown here is derived from an EMBL/GenBank/DDBJ whole genome shotgun (WGS) entry which is preliminary data.</text>
</comment>
<name>A0A2U1S6Z9_9EURY</name>
<evidence type="ECO:0000256" key="4">
    <source>
        <dbReference type="ARBA" id="ARBA00022833"/>
    </source>
</evidence>
<dbReference type="SUPFAM" id="SSF53187">
    <property type="entry name" value="Zn-dependent exopeptidases"/>
    <property type="match status" value="1"/>
</dbReference>
<evidence type="ECO:0000313" key="6">
    <source>
        <dbReference type="EMBL" id="PWB85748.1"/>
    </source>
</evidence>
<dbReference type="OrthoDB" id="69383at2157"/>
<proteinExistence type="predicted"/>
<dbReference type="EMBL" id="MZGU01000004">
    <property type="protein sequence ID" value="PWB85748.1"/>
    <property type="molecule type" value="Genomic_DNA"/>
</dbReference>
<evidence type="ECO:0000256" key="1">
    <source>
        <dbReference type="ARBA" id="ARBA00001947"/>
    </source>
</evidence>
<dbReference type="Gene3D" id="3.40.630.10">
    <property type="entry name" value="Zn peptidases"/>
    <property type="match status" value="1"/>
</dbReference>
<sequence>MHFEKINQFDNLEFSYICKNSGGYISRNHNIFENIILNSLNQFILNMAVFGTPIFKLGEGNKNLLILAGTHGNELSSQVAALDLINKLLTKDLNNTIYVIPFLAPKSTMDNLRHYDEMDLNRSAHIKGSLSCCLLDVIKELKIDYVGDFHTTALNSNPGIEAVFCSKQPSLESYLIASYISNSVCCELIPYDFAGETYTGAIEDVCNLNGIPSITGEVLSPFGEVAKGSIRRSFLQMNSFLEYFGD</sequence>
<dbReference type="GO" id="GO:0016788">
    <property type="term" value="F:hydrolase activity, acting on ester bonds"/>
    <property type="evidence" value="ECO:0007669"/>
    <property type="project" value="InterPro"/>
</dbReference>
<accession>A0A2U1S6Z9</accession>
<reference evidence="6 7" key="1">
    <citation type="submission" date="2017-03" db="EMBL/GenBank/DDBJ databases">
        <title>Genome sequence of Methanobrevibacter wosei.</title>
        <authorList>
            <person name="Poehlein A."/>
            <person name="Seedorf H."/>
            <person name="Daniel R."/>
        </authorList>
    </citation>
    <scope>NUCLEOTIDE SEQUENCE [LARGE SCALE GENOMIC DNA]</scope>
    <source>
        <strain evidence="6 7">DSM 11979</strain>
    </source>
</reference>
<keyword evidence="2" id="KW-0479">Metal-binding</keyword>
<dbReference type="GO" id="GO:0046872">
    <property type="term" value="F:metal ion binding"/>
    <property type="evidence" value="ECO:0007669"/>
    <property type="project" value="UniProtKB-KW"/>
</dbReference>
<organism evidence="6 7">
    <name type="scientific">Methanobrevibacter woesei</name>
    <dbReference type="NCBI Taxonomy" id="190976"/>
    <lineage>
        <taxon>Archaea</taxon>
        <taxon>Methanobacteriati</taxon>
        <taxon>Methanobacteriota</taxon>
        <taxon>Methanomada group</taxon>
        <taxon>Methanobacteria</taxon>
        <taxon>Methanobacteriales</taxon>
        <taxon>Methanobacteriaceae</taxon>
        <taxon>Methanobrevibacter</taxon>
    </lineage>
</organism>
<gene>
    <name evidence="6" type="ORF">MBBWO_05940</name>
</gene>
<keyword evidence="7" id="KW-1185">Reference proteome</keyword>
<evidence type="ECO:0000259" key="5">
    <source>
        <dbReference type="Pfam" id="PF24827"/>
    </source>
</evidence>
<dbReference type="Pfam" id="PF24827">
    <property type="entry name" value="AstE_AspA_cat"/>
    <property type="match status" value="1"/>
</dbReference>